<reference evidence="2 3" key="1">
    <citation type="submission" date="2021-05" db="EMBL/GenBank/DDBJ databases">
        <title>The draft genome of Geobacter luticola JCM 17780.</title>
        <authorList>
            <person name="Xu Z."/>
            <person name="Masuda Y."/>
            <person name="Itoh H."/>
            <person name="Senoo K."/>
        </authorList>
    </citation>
    <scope>NUCLEOTIDE SEQUENCE [LARGE SCALE GENOMIC DNA]</scope>
    <source>
        <strain evidence="2 3">JCM 17780</strain>
    </source>
</reference>
<evidence type="ECO:0000259" key="1">
    <source>
        <dbReference type="PROSITE" id="PS51832"/>
    </source>
</evidence>
<name>A0ABS5S957_9BACT</name>
<dbReference type="PANTHER" id="PTHR43155">
    <property type="entry name" value="CYCLIC DI-GMP PHOSPHODIESTERASE PA4108-RELATED"/>
    <property type="match status" value="1"/>
</dbReference>
<accession>A0ABS5S957</accession>
<dbReference type="InterPro" id="IPR003607">
    <property type="entry name" value="HD/PDEase_dom"/>
</dbReference>
<feature type="domain" description="HD-GYP" evidence="1">
    <location>
        <begin position="55"/>
        <end position="249"/>
    </location>
</feature>
<dbReference type="CDD" id="cd00077">
    <property type="entry name" value="HDc"/>
    <property type="match status" value="1"/>
</dbReference>
<dbReference type="InterPro" id="IPR037522">
    <property type="entry name" value="HD_GYP_dom"/>
</dbReference>
<organism evidence="2 3">
    <name type="scientific">Geomobilimonas luticola</name>
    <dbReference type="NCBI Taxonomy" id="1114878"/>
    <lineage>
        <taxon>Bacteria</taxon>
        <taxon>Pseudomonadati</taxon>
        <taxon>Thermodesulfobacteriota</taxon>
        <taxon>Desulfuromonadia</taxon>
        <taxon>Geobacterales</taxon>
        <taxon>Geobacteraceae</taxon>
        <taxon>Geomobilimonas</taxon>
    </lineage>
</organism>
<dbReference type="PROSITE" id="PS51832">
    <property type="entry name" value="HD_GYP"/>
    <property type="match status" value="1"/>
</dbReference>
<dbReference type="SUPFAM" id="SSF109604">
    <property type="entry name" value="HD-domain/PDEase-like"/>
    <property type="match status" value="1"/>
</dbReference>
<dbReference type="PANTHER" id="PTHR43155:SF2">
    <property type="entry name" value="CYCLIC DI-GMP PHOSPHODIESTERASE PA4108"/>
    <property type="match status" value="1"/>
</dbReference>
<keyword evidence="3" id="KW-1185">Reference proteome</keyword>
<dbReference type="Gene3D" id="1.10.3210.10">
    <property type="entry name" value="Hypothetical protein af1432"/>
    <property type="match status" value="1"/>
</dbReference>
<dbReference type="Pfam" id="PF13487">
    <property type="entry name" value="HD_5"/>
    <property type="match status" value="1"/>
</dbReference>
<protein>
    <submittedName>
        <fullName evidence="2">HD domain-containing protein</fullName>
    </submittedName>
</protein>
<dbReference type="EMBL" id="JAHCVK010000001">
    <property type="protein sequence ID" value="MBT0651906.1"/>
    <property type="molecule type" value="Genomic_DNA"/>
</dbReference>
<proteinExistence type="predicted"/>
<evidence type="ECO:0000313" key="2">
    <source>
        <dbReference type="EMBL" id="MBT0651906.1"/>
    </source>
</evidence>
<sequence>MAELARSARTETFPRMRLMEYGTIAEDLRSFMEQPPYCHIFSRPARTKAIFDSLQQVEFVHPLLDIYGYFKAHDPYTYRHILTVFALSRLLAQDFFDDRNELSRELAAASNHDFGKICVPLGVHKRSTPLSEHERMQLSHHAAAGYVLLSYYLMDPNHPAAITARDHHERCDGSGYPRGIALQNRVVEIVAVSDMFDALISPRPYRPHSYDLRTAMEELTVLAHKGAVSADVVRALIGCNRKNQPHYTECTLSHEQRGTPPPDNLYLGAIPCSYESDGNPDGDPKA</sequence>
<comment type="caution">
    <text evidence="2">The sequence shown here is derived from an EMBL/GenBank/DDBJ whole genome shotgun (WGS) entry which is preliminary data.</text>
</comment>
<gene>
    <name evidence="2" type="ORF">KI810_02455</name>
</gene>
<dbReference type="Proteomes" id="UP000756860">
    <property type="component" value="Unassembled WGS sequence"/>
</dbReference>
<evidence type="ECO:0000313" key="3">
    <source>
        <dbReference type="Proteomes" id="UP000756860"/>
    </source>
</evidence>